<evidence type="ECO:0008006" key="3">
    <source>
        <dbReference type="Google" id="ProtNLM"/>
    </source>
</evidence>
<dbReference type="RefSeq" id="WP_132701579.1">
    <property type="nucleotide sequence ID" value="NZ_SLZR01000007.1"/>
</dbReference>
<evidence type="ECO:0000313" key="2">
    <source>
        <dbReference type="Proteomes" id="UP000295793"/>
    </source>
</evidence>
<sequence>MDQYPTENRLSDGIEKLLDNRLLFWGDRDYEYDSWGNIVKIKRCQNQRLVQELTYNAKHKYTLMFSYDALGRRIRKEVFD</sequence>
<dbReference type="OrthoDB" id="9815414at2"/>
<accession>A0A4R3I789</accession>
<name>A0A4R3I789_9GAMM</name>
<dbReference type="AlphaFoldDB" id="A0A4R3I789"/>
<dbReference type="EMBL" id="SLZR01000007">
    <property type="protein sequence ID" value="TCS41140.1"/>
    <property type="molecule type" value="Genomic_DNA"/>
</dbReference>
<reference evidence="1 2" key="1">
    <citation type="submission" date="2019-03" db="EMBL/GenBank/DDBJ databases">
        <title>Genomic Encyclopedia of Archaeal and Bacterial Type Strains, Phase II (KMG-II): from individual species to whole genera.</title>
        <authorList>
            <person name="Goeker M."/>
        </authorList>
    </citation>
    <scope>NUCLEOTIDE SEQUENCE [LARGE SCALE GENOMIC DNA]</scope>
    <source>
        <strain evidence="1 2">DSM 15388</strain>
    </source>
</reference>
<comment type="caution">
    <text evidence="1">The sequence shown here is derived from an EMBL/GenBank/DDBJ whole genome shotgun (WGS) entry which is preliminary data.</text>
</comment>
<dbReference type="Gene3D" id="2.180.10.10">
    <property type="entry name" value="RHS repeat-associated core"/>
    <property type="match status" value="1"/>
</dbReference>
<protein>
    <recommendedName>
        <fullName evidence="3">YD repeat-containing protein</fullName>
    </recommendedName>
</protein>
<organism evidence="1 2">
    <name type="scientific">Reinekea marinisedimentorum</name>
    <dbReference type="NCBI Taxonomy" id="230495"/>
    <lineage>
        <taxon>Bacteria</taxon>
        <taxon>Pseudomonadati</taxon>
        <taxon>Pseudomonadota</taxon>
        <taxon>Gammaproteobacteria</taxon>
        <taxon>Oceanospirillales</taxon>
        <taxon>Saccharospirillaceae</taxon>
        <taxon>Reinekea</taxon>
    </lineage>
</organism>
<keyword evidence="2" id="KW-1185">Reference proteome</keyword>
<dbReference type="Proteomes" id="UP000295793">
    <property type="component" value="Unassembled WGS sequence"/>
</dbReference>
<proteinExistence type="predicted"/>
<gene>
    <name evidence="1" type="ORF">BCF53_107155</name>
</gene>
<evidence type="ECO:0000313" key="1">
    <source>
        <dbReference type="EMBL" id="TCS41140.1"/>
    </source>
</evidence>